<proteinExistence type="predicted"/>
<evidence type="ECO:0008006" key="6">
    <source>
        <dbReference type="Google" id="ProtNLM"/>
    </source>
</evidence>
<keyword evidence="4" id="KW-1185">Reference proteome</keyword>
<feature type="compositionally biased region" description="Acidic residues" evidence="1">
    <location>
        <begin position="82"/>
        <end position="123"/>
    </location>
</feature>
<reference evidence="2" key="3">
    <citation type="submission" date="2017-01" db="EMBL/GenBank/DDBJ databases">
        <authorList>
            <person name="Mah S.A."/>
            <person name="Swanson W.J."/>
            <person name="Moy G.W."/>
            <person name="Vacquier V.D."/>
        </authorList>
    </citation>
    <scope>NUCLEOTIDE SEQUENCE</scope>
    <source>
        <strain evidence="2">AJ5</strain>
    </source>
</reference>
<dbReference type="RefSeq" id="WP_007143826.1">
    <property type="nucleotide sequence ID" value="NZ_AOLZ01000078.1"/>
</dbReference>
<evidence type="ECO:0000313" key="5">
    <source>
        <dbReference type="Proteomes" id="UP000186547"/>
    </source>
</evidence>
<reference evidence="3 4" key="2">
    <citation type="journal article" date="2014" name="PLoS Genet.">
        <title>Phylogenetically driven sequencing of extremely halophilic archaea reveals strategies for static and dynamic osmo-response.</title>
        <authorList>
            <person name="Becker E.A."/>
            <person name="Seitzer P.M."/>
            <person name="Tritt A."/>
            <person name="Larsen D."/>
            <person name="Krusor M."/>
            <person name="Yao A.I."/>
            <person name="Wu D."/>
            <person name="Madern D."/>
            <person name="Eisen J.A."/>
            <person name="Darling A.E."/>
            <person name="Facciotti M.T."/>
        </authorList>
    </citation>
    <scope>NUCLEOTIDE SEQUENCE [LARGE SCALE GENOMIC DNA]</scope>
    <source>
        <strain evidence="3 4">AJ5</strain>
    </source>
</reference>
<name>M0L143_NATLA</name>
<evidence type="ECO:0000256" key="1">
    <source>
        <dbReference type="SAM" id="MobiDB-lite"/>
    </source>
</evidence>
<dbReference type="Proteomes" id="UP000186547">
    <property type="component" value="Chromosome"/>
</dbReference>
<feature type="region of interest" description="Disordered" evidence="1">
    <location>
        <begin position="148"/>
        <end position="203"/>
    </location>
</feature>
<dbReference type="KEGG" id="hlc:CHINAEXTREME14665"/>
<feature type="compositionally biased region" description="Acidic residues" evidence="1">
    <location>
        <begin position="150"/>
        <end position="203"/>
    </location>
</feature>
<evidence type="ECO:0000313" key="3">
    <source>
        <dbReference type="EMBL" id="EMA27266.1"/>
    </source>
</evidence>
<dbReference type="AlphaFoldDB" id="M0L143"/>
<organism evidence="3 4">
    <name type="scientific">Natronobacterium lacisalsi AJ5</name>
    <dbReference type="NCBI Taxonomy" id="358396"/>
    <lineage>
        <taxon>Archaea</taxon>
        <taxon>Methanobacteriati</taxon>
        <taxon>Methanobacteriota</taxon>
        <taxon>Stenosarchaea group</taxon>
        <taxon>Halobacteria</taxon>
        <taxon>Halobacteriales</taxon>
        <taxon>Natrialbaceae</taxon>
        <taxon>Natronobacterium</taxon>
    </lineage>
</organism>
<feature type="region of interest" description="Disordered" evidence="1">
    <location>
        <begin position="82"/>
        <end position="126"/>
    </location>
</feature>
<evidence type="ECO:0000313" key="4">
    <source>
        <dbReference type="Proteomes" id="UP000011555"/>
    </source>
</evidence>
<sequence>MPETEQQDKTLSEVVVKEAVGKGLDSPLRDSILEAVEESEGGSSSRLPVAGAVFGLGAALGYLAGRSSEDLDLSGRSLEELEGLESIEGVDIEEPEIIEDVMESEEEAEAEPDGDEPSEEADESSLLSRLVLGLALLGAAVLLRRRLSEGEEEEWEPIEEFEPATDIGSDEEEEEAEEEEQEAEEEEEAMEGDEEAESDEAEE</sequence>
<accession>M0L143</accession>
<protein>
    <recommendedName>
        <fullName evidence="6">MYXO-CTERM domain-containing protein</fullName>
    </recommendedName>
</protein>
<dbReference type="EMBL" id="AOLZ01000078">
    <property type="protein sequence ID" value="EMA27266.1"/>
    <property type="molecule type" value="Genomic_DNA"/>
</dbReference>
<dbReference type="EMBL" id="CP019285">
    <property type="protein sequence ID" value="APW98940.1"/>
    <property type="molecule type" value="Genomic_DNA"/>
</dbReference>
<dbReference type="PATRIC" id="fig|358396.7.peg.4199"/>
<dbReference type="Proteomes" id="UP000011555">
    <property type="component" value="Unassembled WGS sequence"/>
</dbReference>
<gene>
    <name evidence="3" type="ORF">C445_20770</name>
    <name evidence="2" type="ORF">CHINAEXTREME_14665</name>
</gene>
<dbReference type="eggNOG" id="arCOG10748">
    <property type="taxonomic scope" value="Archaea"/>
</dbReference>
<dbReference type="GeneID" id="30922391"/>
<reference evidence="2 5" key="1">
    <citation type="journal article" date="2011" name="J. Bacteriol.">
        <title>Genome sequence of Halobiforma lacisalsi AJ5, an extremely halophilic archaeon which harbors a bop gene.</title>
        <authorList>
            <person name="Jiang X."/>
            <person name="Wang S."/>
            <person name="Cheng H."/>
            <person name="Huo Y."/>
            <person name="Zhang X."/>
            <person name="Zhu X."/>
            <person name="Han X."/>
            <person name="Ni P."/>
            <person name="Wu M."/>
        </authorList>
    </citation>
    <scope>NUCLEOTIDE SEQUENCE [LARGE SCALE GENOMIC DNA]</scope>
    <source>
        <strain evidence="2 5">AJ5</strain>
    </source>
</reference>
<evidence type="ECO:0000313" key="2">
    <source>
        <dbReference type="EMBL" id="APW98940.1"/>
    </source>
</evidence>